<dbReference type="SUPFAM" id="SSF55785">
    <property type="entry name" value="PYP-like sensor domain (PAS domain)"/>
    <property type="match status" value="1"/>
</dbReference>
<evidence type="ECO:0000313" key="7">
    <source>
        <dbReference type="Proteomes" id="UP000033684"/>
    </source>
</evidence>
<comment type="caution">
    <text evidence="6">The sequence shown here is derived from an EMBL/GenBank/DDBJ whole genome shotgun (WGS) entry which is preliminary data.</text>
</comment>
<reference evidence="6 7" key="2">
    <citation type="journal article" date="2016" name="Microb. Ecol.">
        <title>Genome Characteristics of a Novel Type I Methanotroph (Sn10-6) Isolated from a Flooded Indian Rice Field.</title>
        <authorList>
            <person name="Rahalkar M.C."/>
            <person name="Pandit P.S."/>
            <person name="Dhakephalkar P.K."/>
            <person name="Pore S."/>
            <person name="Arora P."/>
            <person name="Kapse N."/>
        </authorList>
    </citation>
    <scope>NUCLEOTIDE SEQUENCE [LARGE SCALE GENOMIC DNA]</scope>
    <source>
        <strain evidence="6 7">Sn10-6</strain>
    </source>
</reference>
<dbReference type="GO" id="GO:1902201">
    <property type="term" value="P:negative regulation of bacterial-type flagellum-dependent cell motility"/>
    <property type="evidence" value="ECO:0007669"/>
    <property type="project" value="TreeGrafter"/>
</dbReference>
<feature type="domain" description="PAS" evidence="4">
    <location>
        <begin position="2"/>
        <end position="72"/>
    </location>
</feature>
<dbReference type="InterPro" id="IPR050469">
    <property type="entry name" value="Diguanylate_Cyclase"/>
</dbReference>
<dbReference type="InterPro" id="IPR035965">
    <property type="entry name" value="PAS-like_dom_sf"/>
</dbReference>
<evidence type="ECO:0000256" key="1">
    <source>
        <dbReference type="ARBA" id="ARBA00001946"/>
    </source>
</evidence>
<dbReference type="InterPro" id="IPR000014">
    <property type="entry name" value="PAS"/>
</dbReference>
<dbReference type="InterPro" id="IPR043128">
    <property type="entry name" value="Rev_trsase/Diguanyl_cyclase"/>
</dbReference>
<dbReference type="PROSITE" id="PS50887">
    <property type="entry name" value="GGDEF"/>
    <property type="match status" value="1"/>
</dbReference>
<evidence type="ECO:0000256" key="3">
    <source>
        <dbReference type="ARBA" id="ARBA00034247"/>
    </source>
</evidence>
<sequence>MHTKLLSTVVNTVNMGIIVVDTNAKILLWNQWITNHTGISEHDVIGCDLTTAFNEPVSPALIKAINNTLSYGLPTVLSNALHKSPLPLYSQLNNKNEHTLMLQSITVSYLAYQNNKTACMIQVIDASTSLKREKMLRSHSESLKREAITDSLTGIYNRRFFDDHFKLSIHNAIRHKQCMSVFLIDIDYFKQYNDNYGHLLGDKTLKAVALALKQQLARASDMIARYGGEEFVMIFPNFCYEQSVHFTERLIKAVYDLAIPHDLAPPHYRVTISIGTCSGLPSQNEDILDLADAALYEAKQQGRNRSVCKNLDETSTLCQN</sequence>
<reference evidence="7" key="1">
    <citation type="submission" date="2015-03" db="EMBL/GenBank/DDBJ databases">
        <title>Draft genome sequence of a novel methanotroph (Sn10-6) isolated from flooded ricefield rhizosphere in India.</title>
        <authorList>
            <person name="Pandit P.S."/>
            <person name="Pore S.D."/>
            <person name="Arora P."/>
            <person name="Kapse N.G."/>
            <person name="Dhakephalkar P.K."/>
            <person name="Rahalkar M.C."/>
        </authorList>
    </citation>
    <scope>NUCLEOTIDE SEQUENCE [LARGE SCALE GENOMIC DNA]</scope>
    <source>
        <strain evidence="7">Sn10-6</strain>
    </source>
</reference>
<keyword evidence="7" id="KW-1185">Reference proteome</keyword>
<gene>
    <name evidence="6" type="ORF">VZ94_08285</name>
</gene>
<dbReference type="SUPFAM" id="SSF55073">
    <property type="entry name" value="Nucleotide cyclase"/>
    <property type="match status" value="1"/>
</dbReference>
<evidence type="ECO:0000256" key="2">
    <source>
        <dbReference type="ARBA" id="ARBA00012528"/>
    </source>
</evidence>
<dbReference type="GO" id="GO:0005886">
    <property type="term" value="C:plasma membrane"/>
    <property type="evidence" value="ECO:0007669"/>
    <property type="project" value="TreeGrafter"/>
</dbReference>
<dbReference type="AlphaFoldDB" id="A0A0F3IJQ3"/>
<dbReference type="PROSITE" id="PS50112">
    <property type="entry name" value="PAS"/>
    <property type="match status" value="1"/>
</dbReference>
<dbReference type="EMBL" id="LAJX01000077">
    <property type="protein sequence ID" value="KJV06902.1"/>
    <property type="molecule type" value="Genomic_DNA"/>
</dbReference>
<dbReference type="Proteomes" id="UP000033684">
    <property type="component" value="Unassembled WGS sequence"/>
</dbReference>
<dbReference type="OrthoDB" id="9812260at2"/>
<dbReference type="SMART" id="SM00267">
    <property type="entry name" value="GGDEF"/>
    <property type="match status" value="1"/>
</dbReference>
<organism evidence="6 7">
    <name type="scientific">Methylocucumis oryzae</name>
    <dbReference type="NCBI Taxonomy" id="1632867"/>
    <lineage>
        <taxon>Bacteria</taxon>
        <taxon>Pseudomonadati</taxon>
        <taxon>Pseudomonadota</taxon>
        <taxon>Gammaproteobacteria</taxon>
        <taxon>Methylococcales</taxon>
        <taxon>Methylococcaceae</taxon>
        <taxon>Methylocucumis</taxon>
    </lineage>
</organism>
<name>A0A0F3IJQ3_9GAMM</name>
<dbReference type="CDD" id="cd00130">
    <property type="entry name" value="PAS"/>
    <property type="match status" value="1"/>
</dbReference>
<evidence type="ECO:0000313" key="6">
    <source>
        <dbReference type="EMBL" id="KJV06902.1"/>
    </source>
</evidence>
<dbReference type="Pfam" id="PF00990">
    <property type="entry name" value="GGDEF"/>
    <property type="match status" value="1"/>
</dbReference>
<dbReference type="Gene3D" id="3.30.70.270">
    <property type="match status" value="1"/>
</dbReference>
<evidence type="ECO:0000259" key="4">
    <source>
        <dbReference type="PROSITE" id="PS50112"/>
    </source>
</evidence>
<dbReference type="InterPro" id="IPR029787">
    <property type="entry name" value="Nucleotide_cyclase"/>
</dbReference>
<dbReference type="NCBIfam" id="TIGR00229">
    <property type="entry name" value="sensory_box"/>
    <property type="match status" value="1"/>
</dbReference>
<comment type="catalytic activity">
    <reaction evidence="3">
        <text>2 GTP = 3',3'-c-di-GMP + 2 diphosphate</text>
        <dbReference type="Rhea" id="RHEA:24898"/>
        <dbReference type="ChEBI" id="CHEBI:33019"/>
        <dbReference type="ChEBI" id="CHEBI:37565"/>
        <dbReference type="ChEBI" id="CHEBI:58805"/>
        <dbReference type="EC" id="2.7.7.65"/>
    </reaction>
</comment>
<dbReference type="GO" id="GO:0043709">
    <property type="term" value="P:cell adhesion involved in single-species biofilm formation"/>
    <property type="evidence" value="ECO:0007669"/>
    <property type="project" value="TreeGrafter"/>
</dbReference>
<dbReference type="RefSeq" id="WP_045778868.1">
    <property type="nucleotide sequence ID" value="NZ_LAJX01000077.1"/>
</dbReference>
<dbReference type="GO" id="GO:0052621">
    <property type="term" value="F:diguanylate cyclase activity"/>
    <property type="evidence" value="ECO:0007669"/>
    <property type="project" value="UniProtKB-EC"/>
</dbReference>
<dbReference type="FunFam" id="3.30.70.270:FF:000001">
    <property type="entry name" value="Diguanylate cyclase domain protein"/>
    <property type="match status" value="1"/>
</dbReference>
<protein>
    <recommendedName>
        <fullName evidence="2">diguanylate cyclase</fullName>
        <ecNumber evidence="2">2.7.7.65</ecNumber>
    </recommendedName>
</protein>
<dbReference type="Gene3D" id="3.30.450.20">
    <property type="entry name" value="PAS domain"/>
    <property type="match status" value="1"/>
</dbReference>
<dbReference type="PANTHER" id="PTHR45138:SF9">
    <property type="entry name" value="DIGUANYLATE CYCLASE DGCM-RELATED"/>
    <property type="match status" value="1"/>
</dbReference>
<dbReference type="SMART" id="SM00091">
    <property type="entry name" value="PAS"/>
    <property type="match status" value="1"/>
</dbReference>
<dbReference type="InterPro" id="IPR013767">
    <property type="entry name" value="PAS_fold"/>
</dbReference>
<dbReference type="Pfam" id="PF00989">
    <property type="entry name" value="PAS"/>
    <property type="match status" value="1"/>
</dbReference>
<dbReference type="GO" id="GO:0006355">
    <property type="term" value="P:regulation of DNA-templated transcription"/>
    <property type="evidence" value="ECO:0007669"/>
    <property type="project" value="InterPro"/>
</dbReference>
<feature type="domain" description="GGDEF" evidence="5">
    <location>
        <begin position="177"/>
        <end position="311"/>
    </location>
</feature>
<dbReference type="EC" id="2.7.7.65" evidence="2"/>
<comment type="cofactor">
    <cofactor evidence="1">
        <name>Mg(2+)</name>
        <dbReference type="ChEBI" id="CHEBI:18420"/>
    </cofactor>
</comment>
<dbReference type="NCBIfam" id="TIGR00254">
    <property type="entry name" value="GGDEF"/>
    <property type="match status" value="1"/>
</dbReference>
<evidence type="ECO:0000259" key="5">
    <source>
        <dbReference type="PROSITE" id="PS50887"/>
    </source>
</evidence>
<dbReference type="PANTHER" id="PTHR45138">
    <property type="entry name" value="REGULATORY COMPONENTS OF SENSORY TRANSDUCTION SYSTEM"/>
    <property type="match status" value="1"/>
</dbReference>
<proteinExistence type="predicted"/>
<dbReference type="PATRIC" id="fig|1632867.3.peg.5329"/>
<dbReference type="InterPro" id="IPR000160">
    <property type="entry name" value="GGDEF_dom"/>
</dbReference>
<dbReference type="CDD" id="cd01949">
    <property type="entry name" value="GGDEF"/>
    <property type="match status" value="1"/>
</dbReference>
<accession>A0A0F3IJQ3</accession>